<keyword evidence="2" id="KW-0802">TPR repeat</keyword>
<dbReference type="SUPFAM" id="SSF52540">
    <property type="entry name" value="P-loop containing nucleoside triphosphate hydrolases"/>
    <property type="match status" value="1"/>
</dbReference>
<dbReference type="Pfam" id="PF13432">
    <property type="entry name" value="TPR_16"/>
    <property type="match status" value="2"/>
</dbReference>
<reference evidence="5" key="1">
    <citation type="submission" date="2020-09" db="EMBL/GenBank/DDBJ databases">
        <title>The genome sequence of strain Labrenzia suaedae 4C16A.</title>
        <authorList>
            <person name="Liu Y."/>
        </authorList>
    </citation>
    <scope>NUCLEOTIDE SEQUENCE [LARGE SCALE GENOMIC DNA]</scope>
    <source>
        <strain evidence="5">4C16A</strain>
    </source>
</reference>
<feature type="repeat" description="TPR" evidence="2">
    <location>
        <begin position="107"/>
        <end position="140"/>
    </location>
</feature>
<dbReference type="PANTHER" id="PTHR12788">
    <property type="entry name" value="PROTEIN-TYROSINE SULFOTRANSFERASE 2"/>
    <property type="match status" value="1"/>
</dbReference>
<dbReference type="SMART" id="SM00028">
    <property type="entry name" value="TPR"/>
    <property type="match status" value="6"/>
</dbReference>
<evidence type="ECO:0000313" key="4">
    <source>
        <dbReference type="EMBL" id="MBD8891413.1"/>
    </source>
</evidence>
<evidence type="ECO:0000256" key="3">
    <source>
        <dbReference type="SAM" id="MobiDB-lite"/>
    </source>
</evidence>
<dbReference type="SUPFAM" id="SSF48452">
    <property type="entry name" value="TPR-like"/>
    <property type="match status" value="1"/>
</dbReference>
<proteinExistence type="predicted"/>
<dbReference type="PANTHER" id="PTHR12788:SF10">
    <property type="entry name" value="PROTEIN-TYROSINE SULFOTRANSFERASE"/>
    <property type="match status" value="1"/>
</dbReference>
<keyword evidence="1" id="KW-0808">Transferase</keyword>
<feature type="region of interest" description="Disordered" evidence="3">
    <location>
        <begin position="528"/>
        <end position="557"/>
    </location>
</feature>
<dbReference type="PROSITE" id="PS50005">
    <property type="entry name" value="TPR"/>
    <property type="match status" value="2"/>
</dbReference>
<evidence type="ECO:0000313" key="5">
    <source>
        <dbReference type="Proteomes" id="UP000632063"/>
    </source>
</evidence>
<dbReference type="EMBL" id="JACYXI010000003">
    <property type="protein sequence ID" value="MBD8891413.1"/>
    <property type="molecule type" value="Genomic_DNA"/>
</dbReference>
<sequence length="557" mass="61657">MNQAVERIAADALALQHAGRIEEALSLFKDVLDQAPNHPQANFSLGIAAFQAGFTGQAIVHFQIAASKAKKHPQVFQLLGLALLKNRDLKGAKEALKKAIALAPDIADLHAQLGDVYRQDRKPVMARQSFDRALKLDPENGYALVGLGSLDVSIGEIESAKNWFGKAIAAGKELGAAHHGLALARRHKERPAELDQIEAILAAPSQDLPPDEAASLHWAAGKVYYDLGESERARDHYRLARDIHYKPFDAAAHEERIAFLKEIFTKDFFEERQDVGSLSQKPLFIFGMPRSGTTLVEQIFNRHSKVSAGGELSFFMEAQDTLGLNGKPSAALEQRLRTMEGRDFRKLASRYLAVLDGISKRASRVTDKMPHNFEMLWLMALLFPKATFIHCEREPADTCMSLLSHALSPEHNYAHSQTSVGTYFRTYSGLMDHWKTNLPVPIHGLSYEKLVAGQEETSRSLITSAGLDWEADCLEFYNSDTPVTTFSNVQVRRPIYRSSVGRWRRHSSFLGDLFQALGPLAPVIEQSNSLPAASSRPPEAANTDFTGRSKASMSTDV</sequence>
<dbReference type="Gene3D" id="3.40.50.300">
    <property type="entry name" value="P-loop containing nucleotide triphosphate hydrolases"/>
    <property type="match status" value="1"/>
</dbReference>
<reference evidence="4 5" key="2">
    <citation type="journal article" date="2021" name="Int. J. Syst. Evol. Microbiol.">
        <title>Roseibium litorale sp. nov., isolated from a tidal flat sediment and proposal for the reclassification of Labrenzia polysiphoniae as Roseibium polysiphoniae comb. nov.</title>
        <authorList>
            <person name="Liu Y."/>
            <person name="Pei T."/>
            <person name="Du J."/>
            <person name="Chao M."/>
            <person name="Deng M.R."/>
            <person name="Zhu H."/>
        </authorList>
    </citation>
    <scope>NUCLEOTIDE SEQUENCE [LARGE SCALE GENOMIC DNA]</scope>
    <source>
        <strain evidence="4 5">4C16A</strain>
    </source>
</reference>
<organism evidence="4 5">
    <name type="scientific">Roseibium litorale</name>
    <dbReference type="NCBI Taxonomy" id="2803841"/>
    <lineage>
        <taxon>Bacteria</taxon>
        <taxon>Pseudomonadati</taxon>
        <taxon>Pseudomonadota</taxon>
        <taxon>Alphaproteobacteria</taxon>
        <taxon>Hyphomicrobiales</taxon>
        <taxon>Stappiaceae</taxon>
        <taxon>Roseibium</taxon>
    </lineage>
</organism>
<feature type="repeat" description="TPR" evidence="2">
    <location>
        <begin position="73"/>
        <end position="106"/>
    </location>
</feature>
<dbReference type="InterPro" id="IPR026634">
    <property type="entry name" value="TPST-like"/>
</dbReference>
<name>A0ABR9CKN9_9HYPH</name>
<dbReference type="InterPro" id="IPR019734">
    <property type="entry name" value="TPR_rpt"/>
</dbReference>
<keyword evidence="5" id="KW-1185">Reference proteome</keyword>
<feature type="compositionally biased region" description="Polar residues" evidence="3">
    <location>
        <begin position="543"/>
        <end position="557"/>
    </location>
</feature>
<dbReference type="Pfam" id="PF13469">
    <property type="entry name" value="Sulfotransfer_3"/>
    <property type="match status" value="1"/>
</dbReference>
<dbReference type="RefSeq" id="WP_192147541.1">
    <property type="nucleotide sequence ID" value="NZ_JACYXI010000003.1"/>
</dbReference>
<dbReference type="InterPro" id="IPR027417">
    <property type="entry name" value="P-loop_NTPase"/>
</dbReference>
<comment type="caution">
    <text evidence="4">The sequence shown here is derived from an EMBL/GenBank/DDBJ whole genome shotgun (WGS) entry which is preliminary data.</text>
</comment>
<accession>A0ABR9CKN9</accession>
<dbReference type="InterPro" id="IPR011990">
    <property type="entry name" value="TPR-like_helical_dom_sf"/>
</dbReference>
<protein>
    <submittedName>
        <fullName evidence="4">Sulfotransferase</fullName>
    </submittedName>
</protein>
<dbReference type="Proteomes" id="UP000632063">
    <property type="component" value="Unassembled WGS sequence"/>
</dbReference>
<evidence type="ECO:0000256" key="2">
    <source>
        <dbReference type="PROSITE-ProRule" id="PRU00339"/>
    </source>
</evidence>
<dbReference type="Gene3D" id="1.25.40.10">
    <property type="entry name" value="Tetratricopeptide repeat domain"/>
    <property type="match status" value="1"/>
</dbReference>
<gene>
    <name evidence="4" type="ORF">IG616_07640</name>
</gene>
<evidence type="ECO:0000256" key="1">
    <source>
        <dbReference type="ARBA" id="ARBA00022679"/>
    </source>
</evidence>